<gene>
    <name evidence="3" type="ORF">ISU07_14335</name>
</gene>
<dbReference type="Proteomes" id="UP000640489">
    <property type="component" value="Unassembled WGS sequence"/>
</dbReference>
<comment type="caution">
    <text evidence="3">The sequence shown here is derived from an EMBL/GenBank/DDBJ whole genome shotgun (WGS) entry which is preliminary data.</text>
</comment>
<dbReference type="Pfam" id="PF04205">
    <property type="entry name" value="FMN_bind"/>
    <property type="match status" value="1"/>
</dbReference>
<dbReference type="EMBL" id="JADKPN010000008">
    <property type="protein sequence ID" value="MBF4764308.1"/>
    <property type="molecule type" value="Genomic_DNA"/>
</dbReference>
<protein>
    <submittedName>
        <fullName evidence="3">FMN-binding protein</fullName>
    </submittedName>
</protein>
<reference evidence="3" key="1">
    <citation type="submission" date="2020-11" db="EMBL/GenBank/DDBJ databases">
        <title>Nocardioides sp. nov., isolated from Soil of Cynanchum wilfordii Hemsley rhizosphere.</title>
        <authorList>
            <person name="Lee J.-S."/>
            <person name="Suh M.K."/>
            <person name="Kim J.-S."/>
        </authorList>
    </citation>
    <scope>NUCLEOTIDE SEQUENCE</scope>
    <source>
        <strain evidence="3">KCTC 19275</strain>
    </source>
</reference>
<organism evidence="3 4">
    <name type="scientific">Nocardioides islandensis</name>
    <dbReference type="NCBI Taxonomy" id="433663"/>
    <lineage>
        <taxon>Bacteria</taxon>
        <taxon>Bacillati</taxon>
        <taxon>Actinomycetota</taxon>
        <taxon>Actinomycetes</taxon>
        <taxon>Propionibacteriales</taxon>
        <taxon>Nocardioidaceae</taxon>
        <taxon>Nocardioides</taxon>
    </lineage>
</organism>
<evidence type="ECO:0000259" key="2">
    <source>
        <dbReference type="SMART" id="SM00900"/>
    </source>
</evidence>
<name>A0A930YF06_9ACTN</name>
<evidence type="ECO:0000313" key="4">
    <source>
        <dbReference type="Proteomes" id="UP000640489"/>
    </source>
</evidence>
<dbReference type="AlphaFoldDB" id="A0A930YF06"/>
<evidence type="ECO:0000256" key="1">
    <source>
        <dbReference type="SAM" id="MobiDB-lite"/>
    </source>
</evidence>
<dbReference type="InterPro" id="IPR007329">
    <property type="entry name" value="FMN-bd"/>
</dbReference>
<feature type="compositionally biased region" description="Low complexity" evidence="1">
    <location>
        <begin position="74"/>
        <end position="91"/>
    </location>
</feature>
<accession>A0A930YF06</accession>
<keyword evidence="4" id="KW-1185">Reference proteome</keyword>
<dbReference type="GO" id="GO:0016020">
    <property type="term" value="C:membrane"/>
    <property type="evidence" value="ECO:0007669"/>
    <property type="project" value="InterPro"/>
</dbReference>
<feature type="domain" description="FMN-binding" evidence="2">
    <location>
        <begin position="96"/>
        <end position="174"/>
    </location>
</feature>
<sequence>MKRITTWILSTITVVVLMFGYHTSTSSTLASGAGNPPVISSGTTAGGSSGSGTSGSGTSGSGTSGSSGSGSGSSGSTSSTSSAKKSTTATGDVAQTQWGPVQVELTVSGGKITDVSVLQYPSGNGQDAQINGYALPVLIQETLDQQSASIDMVSGATVTSVGYLQSLQSALDQAGL</sequence>
<dbReference type="RefSeq" id="WP_194707483.1">
    <property type="nucleotide sequence ID" value="NZ_JADKPN010000008.1"/>
</dbReference>
<feature type="compositionally biased region" description="Gly residues" evidence="1">
    <location>
        <begin position="44"/>
        <end position="73"/>
    </location>
</feature>
<dbReference type="GO" id="GO:0010181">
    <property type="term" value="F:FMN binding"/>
    <property type="evidence" value="ECO:0007669"/>
    <property type="project" value="InterPro"/>
</dbReference>
<proteinExistence type="predicted"/>
<evidence type="ECO:0000313" key="3">
    <source>
        <dbReference type="EMBL" id="MBF4764308.1"/>
    </source>
</evidence>
<dbReference type="SMART" id="SM00900">
    <property type="entry name" value="FMN_bind"/>
    <property type="match status" value="1"/>
</dbReference>
<feature type="region of interest" description="Disordered" evidence="1">
    <location>
        <begin position="26"/>
        <end position="95"/>
    </location>
</feature>
<dbReference type="Gene3D" id="3.90.1010.20">
    <property type="match status" value="1"/>
</dbReference>